<proteinExistence type="predicted"/>
<dbReference type="InterPro" id="IPR040899">
    <property type="entry name" value="Fas_alpha_ACP"/>
</dbReference>
<feature type="domain" description="Fatty acid synthase subunit alpha acyl carrier" evidence="1">
    <location>
        <begin position="6"/>
        <end position="58"/>
    </location>
</feature>
<reference evidence="2 3" key="1">
    <citation type="submission" date="2014-04" db="EMBL/GenBank/DDBJ databases">
        <authorList>
            <consortium name="DOE Joint Genome Institute"/>
            <person name="Kuo A."/>
            <person name="Kohler A."/>
            <person name="Jargeat P."/>
            <person name="Nagy L.G."/>
            <person name="Floudas D."/>
            <person name="Copeland A."/>
            <person name="Barry K.W."/>
            <person name="Cichocki N."/>
            <person name="Veneault-Fourrey C."/>
            <person name="LaButti K."/>
            <person name="Lindquist E.A."/>
            <person name="Lipzen A."/>
            <person name="Lundell T."/>
            <person name="Morin E."/>
            <person name="Murat C."/>
            <person name="Sun H."/>
            <person name="Tunlid A."/>
            <person name="Henrissat B."/>
            <person name="Grigoriev I.V."/>
            <person name="Hibbett D.S."/>
            <person name="Martin F."/>
            <person name="Nordberg H.P."/>
            <person name="Cantor M.N."/>
            <person name="Hua S.X."/>
        </authorList>
    </citation>
    <scope>NUCLEOTIDE SEQUENCE [LARGE SCALE GENOMIC DNA]</scope>
    <source>
        <strain evidence="2 3">Ve08.2h10</strain>
    </source>
</reference>
<name>A0A0D0DM19_9AGAM</name>
<dbReference type="STRING" id="930991.A0A0D0DM19"/>
<evidence type="ECO:0000259" key="1">
    <source>
        <dbReference type="Pfam" id="PF18325"/>
    </source>
</evidence>
<sequence>MAPGASSIKAYLSETWGLGSSCTDGVLLLGTAVEPMKLLSSEAEGKAWLDTVVAAYTQ</sequence>
<dbReference type="EMBL" id="KN825268">
    <property type="protein sequence ID" value="KIK92543.1"/>
    <property type="molecule type" value="Genomic_DNA"/>
</dbReference>
<dbReference type="GO" id="GO:0008897">
    <property type="term" value="F:holo-[acyl-carrier-protein] synthase activity"/>
    <property type="evidence" value="ECO:0007669"/>
    <property type="project" value="InterPro"/>
</dbReference>
<keyword evidence="3" id="KW-1185">Reference proteome</keyword>
<dbReference type="OrthoDB" id="3020002at2759"/>
<dbReference type="HOGENOM" id="CLU_2979766_0_0_1"/>
<accession>A0A0D0DM19</accession>
<gene>
    <name evidence="2" type="ORF">PAXRUDRAFT_792390</name>
</gene>
<organism evidence="2 3">
    <name type="scientific">Paxillus rubicundulus Ve08.2h10</name>
    <dbReference type="NCBI Taxonomy" id="930991"/>
    <lineage>
        <taxon>Eukaryota</taxon>
        <taxon>Fungi</taxon>
        <taxon>Dikarya</taxon>
        <taxon>Basidiomycota</taxon>
        <taxon>Agaricomycotina</taxon>
        <taxon>Agaricomycetes</taxon>
        <taxon>Agaricomycetidae</taxon>
        <taxon>Boletales</taxon>
        <taxon>Paxilineae</taxon>
        <taxon>Paxillaceae</taxon>
        <taxon>Paxillus</taxon>
    </lineage>
</organism>
<evidence type="ECO:0000313" key="2">
    <source>
        <dbReference type="EMBL" id="KIK92543.1"/>
    </source>
</evidence>
<reference evidence="3" key="2">
    <citation type="submission" date="2015-01" db="EMBL/GenBank/DDBJ databases">
        <title>Evolutionary Origins and Diversification of the Mycorrhizal Mutualists.</title>
        <authorList>
            <consortium name="DOE Joint Genome Institute"/>
            <consortium name="Mycorrhizal Genomics Consortium"/>
            <person name="Kohler A."/>
            <person name="Kuo A."/>
            <person name="Nagy L.G."/>
            <person name="Floudas D."/>
            <person name="Copeland A."/>
            <person name="Barry K.W."/>
            <person name="Cichocki N."/>
            <person name="Veneault-Fourrey C."/>
            <person name="LaButti K."/>
            <person name="Lindquist E.A."/>
            <person name="Lipzen A."/>
            <person name="Lundell T."/>
            <person name="Morin E."/>
            <person name="Murat C."/>
            <person name="Riley R."/>
            <person name="Ohm R."/>
            <person name="Sun H."/>
            <person name="Tunlid A."/>
            <person name="Henrissat B."/>
            <person name="Grigoriev I.V."/>
            <person name="Hibbett D.S."/>
            <person name="Martin F."/>
        </authorList>
    </citation>
    <scope>NUCLEOTIDE SEQUENCE [LARGE SCALE GENOMIC DNA]</scope>
    <source>
        <strain evidence="3">Ve08.2h10</strain>
    </source>
</reference>
<evidence type="ECO:0000313" key="3">
    <source>
        <dbReference type="Proteomes" id="UP000054538"/>
    </source>
</evidence>
<dbReference type="Pfam" id="PF18325">
    <property type="entry name" value="Fas_alpha_ACP"/>
    <property type="match status" value="1"/>
</dbReference>
<dbReference type="Proteomes" id="UP000054538">
    <property type="component" value="Unassembled WGS sequence"/>
</dbReference>
<dbReference type="InParanoid" id="A0A0D0DM19"/>
<dbReference type="AlphaFoldDB" id="A0A0D0DM19"/>
<protein>
    <recommendedName>
        <fullName evidence="1">Fatty acid synthase subunit alpha acyl carrier domain-containing protein</fullName>
    </recommendedName>
</protein>